<evidence type="ECO:0000256" key="1">
    <source>
        <dbReference type="SAM" id="SignalP"/>
    </source>
</evidence>
<sequence length="158" mass="17339">MIKDWRVLAATAFILLLAACGQQTEAPGEGNNDVEEGVEEMDGWNLEVTATNENDSLLVEMVLTNGTGEAQEVGFPSSQSYELVLTDEAEEEVYRFSEGKMFTMAIVSEEISDGESFTYQESIPTSDLEPGPYTLLVEIVGKTQEQETLPSTTIEVEI</sequence>
<dbReference type="PROSITE" id="PS51257">
    <property type="entry name" value="PROKAR_LIPOPROTEIN"/>
    <property type="match status" value="1"/>
</dbReference>
<feature type="chain" id="PRO_5038503005" description="Intracellular proteinase inhibitor BsuPI domain-containing protein" evidence="1">
    <location>
        <begin position="26"/>
        <end position="158"/>
    </location>
</feature>
<protein>
    <recommendedName>
        <fullName evidence="2">Intracellular proteinase inhibitor BsuPI domain-containing protein</fullName>
    </recommendedName>
</protein>
<evidence type="ECO:0000313" key="4">
    <source>
        <dbReference type="Proteomes" id="UP000318521"/>
    </source>
</evidence>
<dbReference type="Gene3D" id="2.60.40.2360">
    <property type="entry name" value="Intracellular proteinase inhibitor BsuPI"/>
    <property type="match status" value="1"/>
</dbReference>
<keyword evidence="1" id="KW-0732">Signal</keyword>
<name>A0A553ZXH1_9BACI</name>
<reference evidence="3 4" key="1">
    <citation type="submission" date="2019-07" db="EMBL/GenBank/DDBJ databases">
        <authorList>
            <person name="Park Y.J."/>
            <person name="Jeong S.E."/>
            <person name="Jung H.S."/>
        </authorList>
    </citation>
    <scope>NUCLEOTIDE SEQUENCE [LARGE SCALE GENOMIC DNA]</scope>
    <source>
        <strain evidence="4">P16(2019)</strain>
    </source>
</reference>
<proteinExistence type="predicted"/>
<feature type="signal peptide" evidence="1">
    <location>
        <begin position="1"/>
        <end position="25"/>
    </location>
</feature>
<dbReference type="Pfam" id="PF12690">
    <property type="entry name" value="BsuPI"/>
    <property type="match status" value="1"/>
</dbReference>
<comment type="caution">
    <text evidence="3">The sequence shown here is derived from an EMBL/GenBank/DDBJ whole genome shotgun (WGS) entry which is preliminary data.</text>
</comment>
<keyword evidence="4" id="KW-1185">Reference proteome</keyword>
<dbReference type="Proteomes" id="UP000318521">
    <property type="component" value="Unassembled WGS sequence"/>
</dbReference>
<dbReference type="OrthoDB" id="1357684at2"/>
<accession>A0A553ZXH1</accession>
<organism evidence="3 4">
    <name type="scientific">Alkalicoccobacillus porphyridii</name>
    <dbReference type="NCBI Taxonomy" id="2597270"/>
    <lineage>
        <taxon>Bacteria</taxon>
        <taxon>Bacillati</taxon>
        <taxon>Bacillota</taxon>
        <taxon>Bacilli</taxon>
        <taxon>Bacillales</taxon>
        <taxon>Bacillaceae</taxon>
        <taxon>Alkalicoccobacillus</taxon>
    </lineage>
</organism>
<evidence type="ECO:0000259" key="2">
    <source>
        <dbReference type="Pfam" id="PF12690"/>
    </source>
</evidence>
<evidence type="ECO:0000313" key="3">
    <source>
        <dbReference type="EMBL" id="TSB46157.1"/>
    </source>
</evidence>
<dbReference type="EMBL" id="VLXZ01000007">
    <property type="protein sequence ID" value="TSB46157.1"/>
    <property type="molecule type" value="Genomic_DNA"/>
</dbReference>
<dbReference type="RefSeq" id="WP_143849051.1">
    <property type="nucleotide sequence ID" value="NZ_VLXZ01000007.1"/>
</dbReference>
<gene>
    <name evidence="3" type="ORF">FN960_12395</name>
</gene>
<dbReference type="AlphaFoldDB" id="A0A553ZXH1"/>
<dbReference type="InterPro" id="IPR020481">
    <property type="entry name" value="Intracell_prot_inh_BsuPI"/>
</dbReference>
<feature type="domain" description="Intracellular proteinase inhibitor BsuPI" evidence="2">
    <location>
        <begin position="44"/>
        <end position="142"/>
    </location>
</feature>
<dbReference type="InterPro" id="IPR038144">
    <property type="entry name" value="IPI"/>
</dbReference>